<evidence type="ECO:0000313" key="1">
    <source>
        <dbReference type="EMBL" id="KAJ2923963.1"/>
    </source>
</evidence>
<keyword evidence="2" id="KW-1185">Reference proteome</keyword>
<name>A0A9W8MCD7_9AGAR</name>
<dbReference type="Proteomes" id="UP001140091">
    <property type="component" value="Unassembled WGS sequence"/>
</dbReference>
<reference evidence="1" key="1">
    <citation type="submission" date="2022-06" db="EMBL/GenBank/DDBJ databases">
        <title>Genome Sequence of Candolleomyces eurysporus.</title>
        <authorList>
            <person name="Buettner E."/>
        </authorList>
    </citation>
    <scope>NUCLEOTIDE SEQUENCE</scope>
    <source>
        <strain evidence="1">VTCC 930004</strain>
    </source>
</reference>
<accession>A0A9W8MCD7</accession>
<gene>
    <name evidence="1" type="ORF">H1R20_g13138</name>
</gene>
<sequence>MLNIPAAHAQWLEKLDITLDYDFFSSHKESPYYSESAPDLLKPMRSNSLNLMLHPEVEMEEMPINWSGLTHLTFSTRRYHFQTISPQGFEASEWTAMCLSLLSLCPNLEHCDFQMPRLWTSSEPIQLTDNAITARIITLPNLRSLKISRISEVPLGFARRLDLPVLENLTLMCEYTDPEPREGSQSSLLEFVRRFGPGLLKLTLHYIDLTQQGLYECLQSLPNVVTLRLTGERGCSFAQHAELTAELLKKMNGNKKFCPKLQNLALRLGPRDDLTNAALMDFIIARRPAARLNSGQSSNATLRSLKIKLHETPGSKSGLKDDLALRRAEVEDLEGFVLAEEFVSRQRPSWETKAVDPDLNF</sequence>
<dbReference type="SUPFAM" id="SSF52047">
    <property type="entry name" value="RNI-like"/>
    <property type="match status" value="1"/>
</dbReference>
<dbReference type="OrthoDB" id="2909228at2759"/>
<organism evidence="1 2">
    <name type="scientific">Candolleomyces eurysporus</name>
    <dbReference type="NCBI Taxonomy" id="2828524"/>
    <lineage>
        <taxon>Eukaryota</taxon>
        <taxon>Fungi</taxon>
        <taxon>Dikarya</taxon>
        <taxon>Basidiomycota</taxon>
        <taxon>Agaricomycotina</taxon>
        <taxon>Agaricomycetes</taxon>
        <taxon>Agaricomycetidae</taxon>
        <taxon>Agaricales</taxon>
        <taxon>Agaricineae</taxon>
        <taxon>Psathyrellaceae</taxon>
        <taxon>Candolleomyces</taxon>
    </lineage>
</organism>
<dbReference type="AlphaFoldDB" id="A0A9W8MCD7"/>
<evidence type="ECO:0000313" key="2">
    <source>
        <dbReference type="Proteomes" id="UP001140091"/>
    </source>
</evidence>
<dbReference type="EMBL" id="JANBPK010001262">
    <property type="protein sequence ID" value="KAJ2923963.1"/>
    <property type="molecule type" value="Genomic_DNA"/>
</dbReference>
<dbReference type="Gene3D" id="3.80.10.10">
    <property type="entry name" value="Ribonuclease Inhibitor"/>
    <property type="match status" value="1"/>
</dbReference>
<protein>
    <submittedName>
        <fullName evidence="1">Uncharacterized protein</fullName>
    </submittedName>
</protein>
<dbReference type="InterPro" id="IPR032675">
    <property type="entry name" value="LRR_dom_sf"/>
</dbReference>
<comment type="caution">
    <text evidence="1">The sequence shown here is derived from an EMBL/GenBank/DDBJ whole genome shotgun (WGS) entry which is preliminary data.</text>
</comment>
<feature type="non-terminal residue" evidence="1">
    <location>
        <position position="361"/>
    </location>
</feature>
<proteinExistence type="predicted"/>